<keyword evidence="1" id="KW-0732">Signal</keyword>
<feature type="chain" id="PRO_5002661005" description="Type 1 periplasmic binding fold superfamily protein" evidence="1">
    <location>
        <begin position="23"/>
        <end position="188"/>
    </location>
</feature>
<evidence type="ECO:0008006" key="4">
    <source>
        <dbReference type="Google" id="ProtNLM"/>
    </source>
</evidence>
<keyword evidence="3" id="KW-1185">Reference proteome</keyword>
<dbReference type="EMBL" id="CP002046">
    <property type="protein sequence ID" value="EAP86088.1"/>
    <property type="molecule type" value="Genomic_DNA"/>
</dbReference>
<sequence length="188" mass="19853">MNTLKQLSTLALASLFIFSCSSDDDSIPEIVNEEELITTTTISLTSEGNPTVTFTATDLDGDGPNAPVIDDVNLLANTTYTGTVTLLNETESPAEDITEEVAEEADEHQFFYQASTSLNVTTDYADADADGNPVGINFSLITGEASNGTFTVTLRHEPSKDASGVAEGDITNAGGETDVTQTFNVIVE</sequence>
<dbReference type="HOGENOM" id="CLU_099796_0_0_10"/>
<dbReference type="AlphaFoldDB" id="A3UBT7"/>
<dbReference type="eggNOG" id="ENOG5030EVG">
    <property type="taxonomic scope" value="Bacteria"/>
</dbReference>
<organism evidence="2 3">
    <name type="scientific">Croceibacter atlanticus (strain ATCC BAA-628 / JCM 21780 / CIP 108009 / IAM 15332 / KCTC 12090 / HTCC2559)</name>
    <dbReference type="NCBI Taxonomy" id="216432"/>
    <lineage>
        <taxon>Bacteria</taxon>
        <taxon>Pseudomonadati</taxon>
        <taxon>Bacteroidota</taxon>
        <taxon>Flavobacteriia</taxon>
        <taxon>Flavobacteriales</taxon>
        <taxon>Flavobacteriaceae</taxon>
        <taxon>Croceibacter</taxon>
    </lineage>
</organism>
<name>A3UBT7_CROAH</name>
<accession>A3UBT7</accession>
<evidence type="ECO:0000313" key="3">
    <source>
        <dbReference type="Proteomes" id="UP000002297"/>
    </source>
</evidence>
<gene>
    <name evidence="2" type="ordered locus">CA2559_08646</name>
</gene>
<dbReference type="RefSeq" id="WP_013187474.1">
    <property type="nucleotide sequence ID" value="NC_014230.1"/>
</dbReference>
<evidence type="ECO:0000256" key="1">
    <source>
        <dbReference type="SAM" id="SignalP"/>
    </source>
</evidence>
<dbReference type="PROSITE" id="PS51257">
    <property type="entry name" value="PROKAR_LIPOPROTEIN"/>
    <property type="match status" value="1"/>
</dbReference>
<dbReference type="KEGG" id="cat:CA2559_08646"/>
<protein>
    <recommendedName>
        <fullName evidence="4">Type 1 periplasmic binding fold superfamily protein</fullName>
    </recommendedName>
</protein>
<evidence type="ECO:0000313" key="2">
    <source>
        <dbReference type="EMBL" id="EAP86088.1"/>
    </source>
</evidence>
<proteinExistence type="predicted"/>
<dbReference type="STRING" id="216432.CA2559_08646"/>
<reference evidence="2 3" key="1">
    <citation type="journal article" date="2010" name="J. Bacteriol.">
        <title>The complete genome sequence of Croceibacter atlanticus HTCC2559T.</title>
        <authorList>
            <person name="Oh H.M."/>
            <person name="Kang I."/>
            <person name="Ferriera S."/>
            <person name="Giovannoni S.J."/>
            <person name="Cho J.C."/>
        </authorList>
    </citation>
    <scope>NUCLEOTIDE SEQUENCE [LARGE SCALE GENOMIC DNA]</scope>
    <source>
        <strain evidence="3">ATCC BAA-628 / HTCC2559 / KCTC 12090</strain>
    </source>
</reference>
<feature type="signal peptide" evidence="1">
    <location>
        <begin position="1"/>
        <end position="22"/>
    </location>
</feature>
<dbReference type="OrthoDB" id="713689at2"/>
<dbReference type="Proteomes" id="UP000002297">
    <property type="component" value="Chromosome"/>
</dbReference>
<dbReference type="GeneID" id="89453481"/>